<proteinExistence type="predicted"/>
<dbReference type="Proteomes" id="UP000730481">
    <property type="component" value="Unassembled WGS sequence"/>
</dbReference>
<dbReference type="AlphaFoldDB" id="A0A9P5AL95"/>
<dbReference type="GO" id="GO:0009446">
    <property type="term" value="P:putrescine biosynthetic process"/>
    <property type="evidence" value="ECO:0007669"/>
    <property type="project" value="InterPro"/>
</dbReference>
<dbReference type="EMBL" id="PVQB02000235">
    <property type="protein sequence ID" value="KAF4340538.1"/>
    <property type="molecule type" value="Genomic_DNA"/>
</dbReference>
<dbReference type="InterPro" id="IPR007466">
    <property type="entry name" value="Peptidyl-Arg-deiminase_porph"/>
</dbReference>
<dbReference type="Pfam" id="PF04371">
    <property type="entry name" value="PAD_porph"/>
    <property type="match status" value="1"/>
</dbReference>
<dbReference type="GO" id="GO:0047632">
    <property type="term" value="F:agmatine deiminase activity"/>
    <property type="evidence" value="ECO:0007669"/>
    <property type="project" value="TreeGrafter"/>
</dbReference>
<accession>A0A9P5AL95</accession>
<keyword evidence="1" id="KW-0378">Hydrolase</keyword>
<dbReference type="PANTHER" id="PTHR31377:SF0">
    <property type="entry name" value="AGMATINE DEIMINASE-RELATED"/>
    <property type="match status" value="1"/>
</dbReference>
<protein>
    <submittedName>
        <fullName evidence="2">Agmatine deiminase</fullName>
    </submittedName>
</protein>
<evidence type="ECO:0000313" key="2">
    <source>
        <dbReference type="EMBL" id="KAF4340538.1"/>
    </source>
</evidence>
<sequence>MFRTFQRSAKSPLRGAIPPNLLQRLSSTYRMLPEWHKHSQTLTAWPGHASIEDTEILQKARAEVTALSNAISRFEPVTLFARPEDVGEASKTVSDNVTVRPLRVSELWIRDTGPVFVHGTGDYSPYGLKLRFNYWGGKAPSGGDEEVAASVEISEGSVIDGGRAETTNSSEGNIIPIIDAGFTSEGGAIEVDGDGTLLATESSIINPNRNPRKSRQDLEAAFKKYFEIGKVIWLPGVRDYDVTDFHIDAFARFIREGQVLLSRPSDRADPRVVQAFKEAKDILSKETDRRGRRLEVFEIEEPHYRDLPGEQMEWGVGVASYVNYYLPNGGLIMPRFGLGKLDHDAYNLLRKCFPGREIVQVDLNTLPKLGGGIHCATQQVPMLGENWCPDN</sequence>
<dbReference type="Gene3D" id="3.75.10.10">
    <property type="entry name" value="L-arginine/glycine Amidinotransferase, Chain A"/>
    <property type="match status" value="1"/>
</dbReference>
<dbReference type="OrthoDB" id="544103at2759"/>
<reference evidence="2" key="2">
    <citation type="submission" date="2020-02" db="EMBL/GenBank/DDBJ databases">
        <title>Identification and distribution of gene clusters putatively required for synthesis of sphingolipid metabolism inhibitors in phylogenetically diverse species of the filamentous fungus Fusarium.</title>
        <authorList>
            <person name="Kim H.-S."/>
            <person name="Busman M."/>
            <person name="Brown D.W."/>
            <person name="Divon H."/>
            <person name="Uhlig S."/>
            <person name="Proctor R.H."/>
        </authorList>
    </citation>
    <scope>NUCLEOTIDE SEQUENCE</scope>
    <source>
        <strain evidence="2">NRRL 25174</strain>
    </source>
</reference>
<dbReference type="SUPFAM" id="SSF55909">
    <property type="entry name" value="Pentein"/>
    <property type="match status" value="1"/>
</dbReference>
<evidence type="ECO:0000256" key="1">
    <source>
        <dbReference type="ARBA" id="ARBA00022801"/>
    </source>
</evidence>
<keyword evidence="3" id="KW-1185">Reference proteome</keyword>
<name>A0A9P5AL95_9HYPO</name>
<comment type="caution">
    <text evidence="2">The sequence shown here is derived from an EMBL/GenBank/DDBJ whole genome shotgun (WGS) entry which is preliminary data.</text>
</comment>
<gene>
    <name evidence="2" type="ORF">FBEOM_5576</name>
</gene>
<dbReference type="PANTHER" id="PTHR31377">
    <property type="entry name" value="AGMATINE DEIMINASE-RELATED"/>
    <property type="match status" value="1"/>
</dbReference>
<organism evidence="2 3">
    <name type="scientific">Fusarium beomiforme</name>
    <dbReference type="NCBI Taxonomy" id="44412"/>
    <lineage>
        <taxon>Eukaryota</taxon>
        <taxon>Fungi</taxon>
        <taxon>Dikarya</taxon>
        <taxon>Ascomycota</taxon>
        <taxon>Pezizomycotina</taxon>
        <taxon>Sordariomycetes</taxon>
        <taxon>Hypocreomycetidae</taxon>
        <taxon>Hypocreales</taxon>
        <taxon>Nectriaceae</taxon>
        <taxon>Fusarium</taxon>
        <taxon>Fusarium burgessii species complex</taxon>
    </lineage>
</organism>
<dbReference type="GO" id="GO:0004668">
    <property type="term" value="F:protein-arginine deiminase activity"/>
    <property type="evidence" value="ECO:0007669"/>
    <property type="project" value="InterPro"/>
</dbReference>
<evidence type="ECO:0000313" key="3">
    <source>
        <dbReference type="Proteomes" id="UP000730481"/>
    </source>
</evidence>
<reference evidence="2" key="1">
    <citation type="journal article" date="2017" name="Mycologia">
        <title>Fusarium algeriense, sp. nov., a novel toxigenic crown rot pathogen of durum wheat from Algeria is nested in the Fusarium burgessii species complex.</title>
        <authorList>
            <person name="Laraba I."/>
            <person name="Keddad A."/>
            <person name="Boureghda H."/>
            <person name="Abdallah N."/>
            <person name="Vaughan M.M."/>
            <person name="Proctor R.H."/>
            <person name="Busman M."/>
            <person name="O'Donnell K."/>
        </authorList>
    </citation>
    <scope>NUCLEOTIDE SEQUENCE</scope>
    <source>
        <strain evidence="2">NRRL 25174</strain>
    </source>
</reference>